<evidence type="ECO:0008006" key="3">
    <source>
        <dbReference type="Google" id="ProtNLM"/>
    </source>
</evidence>
<reference evidence="2" key="1">
    <citation type="submission" date="2017-10" db="EMBL/GenBank/DDBJ databases">
        <title>Rapid genome shrinkage in a self-fertile nematode reveals novel sperm competition proteins.</title>
        <authorList>
            <person name="Yin D."/>
            <person name="Schwarz E.M."/>
            <person name="Thomas C.G."/>
            <person name="Felde R.L."/>
            <person name="Korf I.F."/>
            <person name="Cutter A.D."/>
            <person name="Schartner C.M."/>
            <person name="Ralston E.J."/>
            <person name="Meyer B.J."/>
            <person name="Haag E.S."/>
        </authorList>
    </citation>
    <scope>NUCLEOTIDE SEQUENCE [LARGE SCALE GENOMIC DNA]</scope>
    <source>
        <strain evidence="2">JU1422</strain>
    </source>
</reference>
<protein>
    <recommendedName>
        <fullName evidence="3">SET domain-containing protein</fullName>
    </recommendedName>
</protein>
<sequence length="94" mass="11099">MHSCIANLEPVRIYQKSFSPTHAKMILYSTKAIMPGELLADCFTAFQMESIREYEAERERNNRKYSRYDVDLHRKDNIPIIESKPLIHRSRANL</sequence>
<proteinExistence type="predicted"/>
<dbReference type="InterPro" id="IPR053105">
    <property type="entry name" value="Class_V-like_SAM-MTase"/>
</dbReference>
<evidence type="ECO:0000313" key="1">
    <source>
        <dbReference type="EMBL" id="PIC49159.1"/>
    </source>
</evidence>
<dbReference type="SUPFAM" id="SSF82199">
    <property type="entry name" value="SET domain"/>
    <property type="match status" value="1"/>
</dbReference>
<comment type="caution">
    <text evidence="1">The sequence shown here is derived from an EMBL/GenBank/DDBJ whole genome shotgun (WGS) entry which is preliminary data.</text>
</comment>
<gene>
    <name evidence="1" type="primary">Cnig_chr_II.g7855</name>
    <name evidence="1" type="ORF">B9Z55_007855</name>
</gene>
<evidence type="ECO:0000313" key="2">
    <source>
        <dbReference type="Proteomes" id="UP000230233"/>
    </source>
</evidence>
<dbReference type="InterPro" id="IPR046341">
    <property type="entry name" value="SET_dom_sf"/>
</dbReference>
<dbReference type="STRING" id="1611254.A0A2G5VBI9"/>
<dbReference type="EMBL" id="PDUG01000002">
    <property type="protein sequence ID" value="PIC49159.1"/>
    <property type="molecule type" value="Genomic_DNA"/>
</dbReference>
<dbReference type="Proteomes" id="UP000230233">
    <property type="component" value="Chromosome II"/>
</dbReference>
<accession>A0A2G5VBI9</accession>
<dbReference type="AlphaFoldDB" id="A0A2G5VBI9"/>
<keyword evidence="2" id="KW-1185">Reference proteome</keyword>
<name>A0A2G5VBI9_9PELO</name>
<organism evidence="1 2">
    <name type="scientific">Caenorhabditis nigoni</name>
    <dbReference type="NCBI Taxonomy" id="1611254"/>
    <lineage>
        <taxon>Eukaryota</taxon>
        <taxon>Metazoa</taxon>
        <taxon>Ecdysozoa</taxon>
        <taxon>Nematoda</taxon>
        <taxon>Chromadorea</taxon>
        <taxon>Rhabditida</taxon>
        <taxon>Rhabditina</taxon>
        <taxon>Rhabditomorpha</taxon>
        <taxon>Rhabditoidea</taxon>
        <taxon>Rhabditidae</taxon>
        <taxon>Peloderinae</taxon>
        <taxon>Caenorhabditis</taxon>
    </lineage>
</organism>
<dbReference type="PANTHER" id="PTHR47250">
    <property type="entry name" value="HISTONE-LYSINE N-METHYLTRANSFERASE SET-6"/>
    <property type="match status" value="1"/>
</dbReference>
<dbReference type="PANTHER" id="PTHR47250:SF3">
    <property type="entry name" value="HISTONE-LYSINE N-METHYLTRANSFERASE SET-6"/>
    <property type="match status" value="1"/>
</dbReference>